<dbReference type="PANTHER" id="PTHR43798">
    <property type="entry name" value="MONOACYLGLYCEROL LIPASE"/>
    <property type="match status" value="1"/>
</dbReference>
<gene>
    <name evidence="4" type="ORF">RI129_008074</name>
</gene>
<dbReference type="Proteomes" id="UP001329430">
    <property type="component" value="Chromosome 5"/>
</dbReference>
<organism evidence="4 5">
    <name type="scientific">Pyrocoelia pectoralis</name>
    <dbReference type="NCBI Taxonomy" id="417401"/>
    <lineage>
        <taxon>Eukaryota</taxon>
        <taxon>Metazoa</taxon>
        <taxon>Ecdysozoa</taxon>
        <taxon>Arthropoda</taxon>
        <taxon>Hexapoda</taxon>
        <taxon>Insecta</taxon>
        <taxon>Pterygota</taxon>
        <taxon>Neoptera</taxon>
        <taxon>Endopterygota</taxon>
        <taxon>Coleoptera</taxon>
        <taxon>Polyphaga</taxon>
        <taxon>Elateriformia</taxon>
        <taxon>Elateroidea</taxon>
        <taxon>Lampyridae</taxon>
        <taxon>Lampyrinae</taxon>
        <taxon>Pyrocoelia</taxon>
    </lineage>
</organism>
<keyword evidence="5" id="KW-1185">Reference proteome</keyword>
<feature type="domain" description="AB hydrolase-1" evidence="3">
    <location>
        <begin position="27"/>
        <end position="132"/>
    </location>
</feature>
<comment type="similarity">
    <text evidence="1">Belongs to the AB hydrolase superfamily.</text>
</comment>
<protein>
    <recommendedName>
        <fullName evidence="3">AB hydrolase-1 domain-containing protein</fullName>
    </recommendedName>
</protein>
<dbReference type="InterPro" id="IPR029058">
    <property type="entry name" value="AB_hydrolase_fold"/>
</dbReference>
<dbReference type="AlphaFoldDB" id="A0AAN7VDI8"/>
<evidence type="ECO:0000313" key="4">
    <source>
        <dbReference type="EMBL" id="KAK5644229.1"/>
    </source>
</evidence>
<dbReference type="PANTHER" id="PTHR43798:SF14">
    <property type="entry name" value="SERINE HYDROLASE-LIKE PROTEIN DDB_G0286239"/>
    <property type="match status" value="1"/>
</dbReference>
<evidence type="ECO:0000256" key="2">
    <source>
        <dbReference type="ARBA" id="ARBA00022801"/>
    </source>
</evidence>
<comment type="caution">
    <text evidence="4">The sequence shown here is derived from an EMBL/GenBank/DDBJ whole genome shotgun (WGS) entry which is preliminary data.</text>
</comment>
<reference evidence="4 5" key="1">
    <citation type="journal article" date="2024" name="Insects">
        <title>An Improved Chromosome-Level Genome Assembly of the Firefly Pyrocoelia pectoralis.</title>
        <authorList>
            <person name="Fu X."/>
            <person name="Meyer-Rochow V.B."/>
            <person name="Ballantyne L."/>
            <person name="Zhu X."/>
        </authorList>
    </citation>
    <scope>NUCLEOTIDE SEQUENCE [LARGE SCALE GENOMIC DNA]</scope>
    <source>
        <strain evidence="4">XCY_ONT2</strain>
    </source>
</reference>
<evidence type="ECO:0000256" key="1">
    <source>
        <dbReference type="ARBA" id="ARBA00008645"/>
    </source>
</evidence>
<dbReference type="InterPro" id="IPR000073">
    <property type="entry name" value="AB_hydrolase_1"/>
</dbReference>
<dbReference type="Gene3D" id="3.40.50.1820">
    <property type="entry name" value="alpha/beta hydrolase"/>
    <property type="match status" value="1"/>
</dbReference>
<evidence type="ECO:0000313" key="5">
    <source>
        <dbReference type="Proteomes" id="UP001329430"/>
    </source>
</evidence>
<dbReference type="GO" id="GO:0016787">
    <property type="term" value="F:hydrolase activity"/>
    <property type="evidence" value="ECO:0007669"/>
    <property type="project" value="UniProtKB-KW"/>
</dbReference>
<accession>A0AAN7VDI8</accession>
<evidence type="ECO:0000259" key="3">
    <source>
        <dbReference type="Pfam" id="PF00561"/>
    </source>
</evidence>
<sequence>MEIKEFKVPVFWGDVAVKSWGNEAHTPVLVLHGVSDNAGSFDRLIPMLPTSFYYICLDLPSHGKSTEFPPHTFITSLDYLLTLKLVLNHFKREKYIFFGHSYGGQLLLLFAQIYPHYVLKLITLDSFYLLPIPIKSMMSELVNYMDKIVAITNSKQKGIFYLDGVDKIRATRMYGNDLDEDSAMALADRCLAEFGKEMYQFTTDRRLSARINPLFDINFIIQMLHHYKITCPFLFIYTKETKERYSDYCHAMIEAFKHMERCKIEEISESHDVHLNVPETVAPIISNFLQEVDSKL</sequence>
<dbReference type="InterPro" id="IPR050266">
    <property type="entry name" value="AB_hydrolase_sf"/>
</dbReference>
<proteinExistence type="inferred from homology"/>
<keyword evidence="2" id="KW-0378">Hydrolase</keyword>
<dbReference type="Pfam" id="PF00561">
    <property type="entry name" value="Abhydrolase_1"/>
    <property type="match status" value="1"/>
</dbReference>
<dbReference type="GO" id="GO:0016020">
    <property type="term" value="C:membrane"/>
    <property type="evidence" value="ECO:0007669"/>
    <property type="project" value="TreeGrafter"/>
</dbReference>
<name>A0AAN7VDI8_9COLE</name>
<dbReference type="EMBL" id="JAVRBK010000005">
    <property type="protein sequence ID" value="KAK5644229.1"/>
    <property type="molecule type" value="Genomic_DNA"/>
</dbReference>
<dbReference type="SUPFAM" id="SSF53474">
    <property type="entry name" value="alpha/beta-Hydrolases"/>
    <property type="match status" value="1"/>
</dbReference>